<protein>
    <submittedName>
        <fullName evidence="2">Uncharacterized protein</fullName>
    </submittedName>
</protein>
<organism evidence="2 3">
    <name type="scientific">Xyrichtys novacula</name>
    <name type="common">Pearly razorfish</name>
    <name type="synonym">Hemipteronotus novacula</name>
    <dbReference type="NCBI Taxonomy" id="13765"/>
    <lineage>
        <taxon>Eukaryota</taxon>
        <taxon>Metazoa</taxon>
        <taxon>Chordata</taxon>
        <taxon>Craniata</taxon>
        <taxon>Vertebrata</taxon>
        <taxon>Euteleostomi</taxon>
        <taxon>Actinopterygii</taxon>
        <taxon>Neopterygii</taxon>
        <taxon>Teleostei</taxon>
        <taxon>Neoteleostei</taxon>
        <taxon>Acanthomorphata</taxon>
        <taxon>Eupercaria</taxon>
        <taxon>Labriformes</taxon>
        <taxon>Labridae</taxon>
        <taxon>Xyrichtys</taxon>
    </lineage>
</organism>
<feature type="region of interest" description="Disordered" evidence="1">
    <location>
        <begin position="1"/>
        <end position="71"/>
    </location>
</feature>
<proteinExistence type="predicted"/>
<dbReference type="EMBL" id="OY660865">
    <property type="protein sequence ID" value="CAJ1050632.1"/>
    <property type="molecule type" value="Genomic_DNA"/>
</dbReference>
<feature type="compositionally biased region" description="Low complexity" evidence="1">
    <location>
        <begin position="53"/>
        <end position="62"/>
    </location>
</feature>
<sequence length="146" mass="15552">MAETPSTSTAHQPASCSAFRSAGSPRRSTSTPDGLPVLPPGQLCEEAPHLSEGGSMAASAGSPPQLINSFSAETTRLAPSLQSTQPAAAVPQCSGRAVYIQHDVIEERKRSRPPPLVHQSVVKWVIHVLENSLHLPQCRSLHQILH</sequence>
<dbReference type="Proteomes" id="UP001178508">
    <property type="component" value="Chromosome 2"/>
</dbReference>
<evidence type="ECO:0000313" key="3">
    <source>
        <dbReference type="Proteomes" id="UP001178508"/>
    </source>
</evidence>
<feature type="compositionally biased region" description="Polar residues" evidence="1">
    <location>
        <begin position="1"/>
        <end position="15"/>
    </location>
</feature>
<evidence type="ECO:0000313" key="2">
    <source>
        <dbReference type="EMBL" id="CAJ1050632.1"/>
    </source>
</evidence>
<gene>
    <name evidence="2" type="ORF">XNOV1_A024025</name>
</gene>
<accession>A0AAV1EPI0</accession>
<reference evidence="2" key="1">
    <citation type="submission" date="2023-08" db="EMBL/GenBank/DDBJ databases">
        <authorList>
            <person name="Alioto T."/>
            <person name="Alioto T."/>
            <person name="Gomez Garrido J."/>
        </authorList>
    </citation>
    <scope>NUCLEOTIDE SEQUENCE</scope>
</reference>
<dbReference type="AlphaFoldDB" id="A0AAV1EPI0"/>
<evidence type="ECO:0000256" key="1">
    <source>
        <dbReference type="SAM" id="MobiDB-lite"/>
    </source>
</evidence>
<name>A0AAV1EPI0_XYRNO</name>
<keyword evidence="3" id="KW-1185">Reference proteome</keyword>